<dbReference type="EMBL" id="CP012159">
    <property type="protein sequence ID" value="AKT38377.1"/>
    <property type="molecule type" value="Genomic_DNA"/>
</dbReference>
<dbReference type="STRING" id="52.CMC5_025230"/>
<dbReference type="AlphaFoldDB" id="A0A0K1ECG1"/>
<reference evidence="2 3" key="1">
    <citation type="submission" date="2015-07" db="EMBL/GenBank/DDBJ databases">
        <title>Genome analysis of myxobacterium Chondromyces crocatus Cm c5 reveals a high potential for natural compound synthesis and the genetic basis for the loss of fruiting body formation.</title>
        <authorList>
            <person name="Zaburannyi N."/>
            <person name="Bunk B."/>
            <person name="Maier J."/>
            <person name="Overmann J."/>
            <person name="Mueller R."/>
        </authorList>
    </citation>
    <scope>NUCLEOTIDE SEQUENCE [LARGE SCALE GENOMIC DNA]</scope>
    <source>
        <strain evidence="2 3">Cm c5</strain>
    </source>
</reference>
<protein>
    <submittedName>
        <fullName evidence="2">Uncharacterized protein</fullName>
    </submittedName>
</protein>
<accession>A0A0K1ECG1</accession>
<keyword evidence="1" id="KW-0472">Membrane</keyword>
<dbReference type="KEGG" id="ccro:CMC5_025230"/>
<dbReference type="OrthoDB" id="9838379at2"/>
<keyword evidence="3" id="KW-1185">Reference proteome</keyword>
<proteinExistence type="predicted"/>
<evidence type="ECO:0000256" key="1">
    <source>
        <dbReference type="SAM" id="Phobius"/>
    </source>
</evidence>
<gene>
    <name evidence="2" type="ORF">CMC5_025230</name>
</gene>
<organism evidence="2 3">
    <name type="scientific">Chondromyces crocatus</name>
    <dbReference type="NCBI Taxonomy" id="52"/>
    <lineage>
        <taxon>Bacteria</taxon>
        <taxon>Pseudomonadati</taxon>
        <taxon>Myxococcota</taxon>
        <taxon>Polyangia</taxon>
        <taxon>Polyangiales</taxon>
        <taxon>Polyangiaceae</taxon>
        <taxon>Chondromyces</taxon>
    </lineage>
</organism>
<keyword evidence="1" id="KW-1133">Transmembrane helix</keyword>
<keyword evidence="1" id="KW-0812">Transmembrane</keyword>
<dbReference type="Proteomes" id="UP000067626">
    <property type="component" value="Chromosome"/>
</dbReference>
<feature type="transmembrane region" description="Helical" evidence="1">
    <location>
        <begin position="20"/>
        <end position="37"/>
    </location>
</feature>
<evidence type="ECO:0000313" key="2">
    <source>
        <dbReference type="EMBL" id="AKT38377.1"/>
    </source>
</evidence>
<feature type="transmembrane region" description="Helical" evidence="1">
    <location>
        <begin position="43"/>
        <end position="66"/>
    </location>
</feature>
<name>A0A0K1ECG1_CHOCO</name>
<dbReference type="RefSeq" id="WP_050430605.1">
    <property type="nucleotide sequence ID" value="NZ_CP012159.1"/>
</dbReference>
<sequence length="281" mass="29841">MSVNASDAGVATGPNKSWRLLLVALAAVAVGVVIHAITDSVLWSVVGVVVGLPVAGFLVVLLVATVQHQAAERERKTQVPVGAGRVIADPTQKAICIDTVPPQAPLSGDRLALWLCEYFDYCVVRYNASNWAPSDPGGQLWPRARTWLLELQPKLVAGAGSPANPIDFGDLGGWTYRSGASERDRSSVRIDLRLVRGSKGYACLTSETMGQLHRGDVLAESFFAVAAHVLNSGQVDPKEVGAMLLAQCEIYRSKGNTMVQGRAVSEALTQQPAFAARLAAV</sequence>
<evidence type="ECO:0000313" key="3">
    <source>
        <dbReference type="Proteomes" id="UP000067626"/>
    </source>
</evidence>